<dbReference type="EMBL" id="JBBXMP010000009">
    <property type="protein sequence ID" value="KAL0069933.1"/>
    <property type="molecule type" value="Genomic_DNA"/>
</dbReference>
<protein>
    <recommendedName>
        <fullName evidence="6">Fe2OG dioxygenase domain-containing protein</fullName>
    </recommendedName>
</protein>
<organism evidence="7 8">
    <name type="scientific">Marasmius tenuissimus</name>
    <dbReference type="NCBI Taxonomy" id="585030"/>
    <lineage>
        <taxon>Eukaryota</taxon>
        <taxon>Fungi</taxon>
        <taxon>Dikarya</taxon>
        <taxon>Basidiomycota</taxon>
        <taxon>Agaricomycotina</taxon>
        <taxon>Agaricomycetes</taxon>
        <taxon>Agaricomycetidae</taxon>
        <taxon>Agaricales</taxon>
        <taxon>Marasmiineae</taxon>
        <taxon>Marasmiaceae</taxon>
        <taxon>Marasmius</taxon>
    </lineage>
</organism>
<evidence type="ECO:0000259" key="6">
    <source>
        <dbReference type="PROSITE" id="PS51471"/>
    </source>
</evidence>
<evidence type="ECO:0000256" key="4">
    <source>
        <dbReference type="ARBA" id="ARBA00023004"/>
    </source>
</evidence>
<comment type="caution">
    <text evidence="7">The sequence shown here is derived from an EMBL/GenBank/DDBJ whole genome shotgun (WGS) entry which is preliminary data.</text>
</comment>
<evidence type="ECO:0000256" key="5">
    <source>
        <dbReference type="RuleBase" id="RU003682"/>
    </source>
</evidence>
<dbReference type="InterPro" id="IPR027443">
    <property type="entry name" value="IPNS-like_sf"/>
</dbReference>
<dbReference type="InterPro" id="IPR044861">
    <property type="entry name" value="IPNS-like_FE2OG_OXY"/>
</dbReference>
<evidence type="ECO:0000256" key="3">
    <source>
        <dbReference type="ARBA" id="ARBA00023002"/>
    </source>
</evidence>
<keyword evidence="8" id="KW-1185">Reference proteome</keyword>
<keyword evidence="4 5" id="KW-0408">Iron</keyword>
<dbReference type="PROSITE" id="PS51471">
    <property type="entry name" value="FE2OG_OXY"/>
    <property type="match status" value="1"/>
</dbReference>
<feature type="domain" description="Fe2OG dioxygenase" evidence="6">
    <location>
        <begin position="182"/>
        <end position="289"/>
    </location>
</feature>
<dbReference type="Proteomes" id="UP001437256">
    <property type="component" value="Unassembled WGS sequence"/>
</dbReference>
<evidence type="ECO:0000256" key="2">
    <source>
        <dbReference type="ARBA" id="ARBA00022723"/>
    </source>
</evidence>
<evidence type="ECO:0000313" key="7">
    <source>
        <dbReference type="EMBL" id="KAL0069933.1"/>
    </source>
</evidence>
<dbReference type="PANTHER" id="PTHR10209">
    <property type="entry name" value="OXIDOREDUCTASE, 2OG-FE II OXYGENASE FAMILY PROTEIN"/>
    <property type="match status" value="1"/>
</dbReference>
<evidence type="ECO:0000313" key="8">
    <source>
        <dbReference type="Proteomes" id="UP001437256"/>
    </source>
</evidence>
<dbReference type="Pfam" id="PF14226">
    <property type="entry name" value="DIOX_N"/>
    <property type="match status" value="1"/>
</dbReference>
<dbReference type="InterPro" id="IPR026992">
    <property type="entry name" value="DIOX_N"/>
</dbReference>
<evidence type="ECO:0000256" key="1">
    <source>
        <dbReference type="ARBA" id="ARBA00008056"/>
    </source>
</evidence>
<proteinExistence type="inferred from homology"/>
<dbReference type="SUPFAM" id="SSF51197">
    <property type="entry name" value="Clavaminate synthase-like"/>
    <property type="match status" value="1"/>
</dbReference>
<sequence>MSNPTKNFSSIPVIDLSLSADPEKKPQFLSQLQDALINVGFLYLKNTDSIVEDRVVDEVKAYLPKFFGLPQEEKDKIVMENSPHFMGYNRLGSELTKGKTDLREQFDFATPHTSRWKVGDPEYYNVWGPSQYPDEQALPGFHKTLETYLAQMWALVKELIQLVAEALGLPRDGFSRFFDTDERMQCFGKLVRYPTVGGNNSASQGVGPHFDQGFLTILLQASDHPGLQVQNLAGEWIDAPPVPGTFVVNFGRGLEFVTGGTVRATCHQVISPPDTFNTPRYSVPFFQSIDMHAKLSDPHYKLELPDETLRLRDERGKLVDTDGGLRTSPPTQFAAHDAVNFTEFATEPSGQVVLIGRIKSHPNVGAKHYPKLFGRLFHGGIPTEFQNGVKVQ</sequence>
<dbReference type="Gene3D" id="2.60.120.330">
    <property type="entry name" value="B-lactam Antibiotic, Isopenicillin N Synthase, Chain"/>
    <property type="match status" value="1"/>
</dbReference>
<dbReference type="InterPro" id="IPR005123">
    <property type="entry name" value="Oxoglu/Fe-dep_dioxygenase_dom"/>
</dbReference>
<dbReference type="PANTHER" id="PTHR10209:SF885">
    <property type="entry name" value="2OG-FE(II) OXYGENASE FAMILY, PUTATIVE (AFU_ORTHOLOGUE AFUA_2G00750)-RELATED"/>
    <property type="match status" value="1"/>
</dbReference>
<gene>
    <name evidence="7" type="ORF">AAF712_002828</name>
</gene>
<reference evidence="7 8" key="1">
    <citation type="submission" date="2024-05" db="EMBL/GenBank/DDBJ databases">
        <title>A draft genome resource for the thread blight pathogen Marasmius tenuissimus strain MS-2.</title>
        <authorList>
            <person name="Yulfo-Soto G.E."/>
            <person name="Baruah I.K."/>
            <person name="Amoako-Attah I."/>
            <person name="Bukari Y."/>
            <person name="Meinhardt L.W."/>
            <person name="Bailey B.A."/>
            <person name="Cohen S.P."/>
        </authorList>
    </citation>
    <scope>NUCLEOTIDE SEQUENCE [LARGE SCALE GENOMIC DNA]</scope>
    <source>
        <strain evidence="7 8">MS-2</strain>
    </source>
</reference>
<keyword evidence="2 5" id="KW-0479">Metal-binding</keyword>
<name>A0ABR3AA98_9AGAR</name>
<keyword evidence="3 5" id="KW-0560">Oxidoreductase</keyword>
<accession>A0ABR3AA98</accession>
<dbReference type="Pfam" id="PF03171">
    <property type="entry name" value="2OG-FeII_Oxy"/>
    <property type="match status" value="1"/>
</dbReference>
<comment type="similarity">
    <text evidence="1 5">Belongs to the iron/ascorbate-dependent oxidoreductase family.</text>
</comment>